<keyword evidence="1" id="KW-0472">Membrane</keyword>
<keyword evidence="1" id="KW-1133">Transmembrane helix</keyword>
<name>A0A4Q0VNB8_9BACI</name>
<reference evidence="2 3" key="1">
    <citation type="journal article" date="2019" name="Int. J. Syst. Evol. Microbiol.">
        <title>Anaerobacillus alkaliphilus sp. nov., a novel alkaliphilic and moderately halophilic bacterium.</title>
        <authorList>
            <person name="Borsodi A.K."/>
            <person name="Aszalos J.M."/>
            <person name="Bihari P."/>
            <person name="Nagy I."/>
            <person name="Schumann P."/>
            <person name="Sproer C."/>
            <person name="Kovacs A.L."/>
            <person name="Boka K."/>
            <person name="Dobosy P."/>
            <person name="Ovari M."/>
            <person name="Szili-Kovacs T."/>
            <person name="Toth E."/>
        </authorList>
    </citation>
    <scope>NUCLEOTIDE SEQUENCE [LARGE SCALE GENOMIC DNA]</scope>
    <source>
        <strain evidence="2 3">B16-10</strain>
    </source>
</reference>
<dbReference type="EMBL" id="QOUX01000047">
    <property type="protein sequence ID" value="RXI96554.1"/>
    <property type="molecule type" value="Genomic_DNA"/>
</dbReference>
<protein>
    <submittedName>
        <fullName evidence="2">DUF3918 domain-containing protein</fullName>
    </submittedName>
</protein>
<accession>A0A4Q0VNB8</accession>
<sequence length="58" mass="6482">MLGMGRRKKNGDMNRPLMMTIVGLGVGAAAYSMMRNRNDNGNNNMMQAAQKAMDEFRN</sequence>
<dbReference type="AlphaFoldDB" id="A0A4Q0VNB8"/>
<feature type="transmembrane region" description="Helical" evidence="1">
    <location>
        <begin position="16"/>
        <end position="34"/>
    </location>
</feature>
<proteinExistence type="predicted"/>
<evidence type="ECO:0000313" key="2">
    <source>
        <dbReference type="EMBL" id="RXI96554.1"/>
    </source>
</evidence>
<evidence type="ECO:0000256" key="1">
    <source>
        <dbReference type="SAM" id="Phobius"/>
    </source>
</evidence>
<organism evidence="2 3">
    <name type="scientific">Anaerobacillus alkaliphilus</name>
    <dbReference type="NCBI Taxonomy" id="1548597"/>
    <lineage>
        <taxon>Bacteria</taxon>
        <taxon>Bacillati</taxon>
        <taxon>Bacillota</taxon>
        <taxon>Bacilli</taxon>
        <taxon>Bacillales</taxon>
        <taxon>Bacillaceae</taxon>
        <taxon>Anaerobacillus</taxon>
    </lineage>
</organism>
<comment type="caution">
    <text evidence="2">The sequence shown here is derived from an EMBL/GenBank/DDBJ whole genome shotgun (WGS) entry which is preliminary data.</text>
</comment>
<dbReference type="Proteomes" id="UP000290649">
    <property type="component" value="Unassembled WGS sequence"/>
</dbReference>
<keyword evidence="3" id="KW-1185">Reference proteome</keyword>
<gene>
    <name evidence="2" type="ORF">DS745_22880</name>
</gene>
<evidence type="ECO:0000313" key="3">
    <source>
        <dbReference type="Proteomes" id="UP000290649"/>
    </source>
</evidence>
<keyword evidence="1" id="KW-0812">Transmembrane</keyword>